<dbReference type="EMBL" id="JAQNDN010000016">
    <property type="protein sequence ID" value="MDC0671568.1"/>
    <property type="molecule type" value="Genomic_DNA"/>
</dbReference>
<keyword evidence="3" id="KW-1185">Reference proteome</keyword>
<sequence>MTRGRTIHGSFALGAALVAGGCFHDEPPQLGCAAMSVCSTTSTSTSAMEGETTSTSSSTTGSPLPEPRTFRIDSLRLVDPHLFSDICFDVTGLVNMVGLAQQLDDGELNLILHFEDFDPDDLAAVLGEAMSCDLTAQTCVQDEGVNLQLPVERVTEAPCLELDPAVLAEDAVKALYSPEPTCFRTGAAELALPLGAATAPINLLHTQVTFNFDDIDDPQAIQRGVISGFLTRASAESADVEVSGSTYNLWTLVHATDECVMQHPKLLPSVDEFAGPNGPVEGVWLAFNATASRIALVPP</sequence>
<proteinExistence type="predicted"/>
<evidence type="ECO:0008006" key="4">
    <source>
        <dbReference type="Google" id="ProtNLM"/>
    </source>
</evidence>
<dbReference type="PROSITE" id="PS51257">
    <property type="entry name" value="PROKAR_LIPOPROTEIN"/>
    <property type="match status" value="1"/>
</dbReference>
<protein>
    <recommendedName>
        <fullName evidence="4">Lipoprotein</fullName>
    </recommendedName>
</protein>
<comment type="caution">
    <text evidence="2">The sequence shown here is derived from an EMBL/GenBank/DDBJ whole genome shotgun (WGS) entry which is preliminary data.</text>
</comment>
<dbReference type="Proteomes" id="UP001217838">
    <property type="component" value="Unassembled WGS sequence"/>
</dbReference>
<evidence type="ECO:0000256" key="1">
    <source>
        <dbReference type="SAM" id="MobiDB-lite"/>
    </source>
</evidence>
<accession>A0ABT5BCX3</accession>
<evidence type="ECO:0000313" key="3">
    <source>
        <dbReference type="Proteomes" id="UP001217838"/>
    </source>
</evidence>
<reference evidence="2 3" key="1">
    <citation type="submission" date="2022-11" db="EMBL/GenBank/DDBJ databases">
        <title>Minimal conservation of predation-associated metabolite biosynthetic gene clusters underscores biosynthetic potential of Myxococcota including descriptions for ten novel species: Archangium lansinium sp. nov., Myxococcus landrumus sp. nov., Nannocystis bai.</title>
        <authorList>
            <person name="Ahearne A."/>
            <person name="Stevens C."/>
            <person name="Dowd S."/>
        </authorList>
    </citation>
    <scope>NUCLEOTIDE SEQUENCE [LARGE SCALE GENOMIC DNA]</scope>
    <source>
        <strain evidence="2 3">NCELM</strain>
    </source>
</reference>
<name>A0ABT5BCX3_9BACT</name>
<feature type="region of interest" description="Disordered" evidence="1">
    <location>
        <begin position="43"/>
        <end position="66"/>
    </location>
</feature>
<dbReference type="RefSeq" id="WP_272001984.1">
    <property type="nucleotide sequence ID" value="NZ_JAQNDN010000016.1"/>
</dbReference>
<gene>
    <name evidence="2" type="ORF">POL58_27725</name>
</gene>
<feature type="compositionally biased region" description="Low complexity" evidence="1">
    <location>
        <begin position="43"/>
        <end position="62"/>
    </location>
</feature>
<organism evidence="2 3">
    <name type="scientific">Nannocystis radixulma</name>
    <dbReference type="NCBI Taxonomy" id="2995305"/>
    <lineage>
        <taxon>Bacteria</taxon>
        <taxon>Pseudomonadati</taxon>
        <taxon>Myxococcota</taxon>
        <taxon>Polyangia</taxon>
        <taxon>Nannocystales</taxon>
        <taxon>Nannocystaceae</taxon>
        <taxon>Nannocystis</taxon>
    </lineage>
</organism>
<evidence type="ECO:0000313" key="2">
    <source>
        <dbReference type="EMBL" id="MDC0671568.1"/>
    </source>
</evidence>